<evidence type="ECO:0000313" key="1">
    <source>
        <dbReference type="EMBL" id="MBB5129205.1"/>
    </source>
</evidence>
<proteinExistence type="predicted"/>
<gene>
    <name evidence="1" type="ORF">FHS32_005990</name>
</gene>
<organism evidence="1 2">
    <name type="scientific">Streptomyces griseoloalbus</name>
    <dbReference type="NCBI Taxonomy" id="67303"/>
    <lineage>
        <taxon>Bacteria</taxon>
        <taxon>Bacillati</taxon>
        <taxon>Actinomycetota</taxon>
        <taxon>Actinomycetes</taxon>
        <taxon>Kitasatosporales</taxon>
        <taxon>Streptomycetaceae</taxon>
        <taxon>Streptomyces</taxon>
    </lineage>
</organism>
<keyword evidence="2" id="KW-1185">Reference proteome</keyword>
<evidence type="ECO:0000313" key="2">
    <source>
        <dbReference type="Proteomes" id="UP000568022"/>
    </source>
</evidence>
<dbReference type="Proteomes" id="UP000568022">
    <property type="component" value="Unassembled WGS sequence"/>
</dbReference>
<protein>
    <submittedName>
        <fullName evidence="1">Uncharacterized protein</fullName>
    </submittedName>
</protein>
<name>A0A7W8BT89_9ACTN</name>
<comment type="caution">
    <text evidence="1">The sequence shown here is derived from an EMBL/GenBank/DDBJ whole genome shotgun (WGS) entry which is preliminary data.</text>
</comment>
<reference evidence="1 2" key="1">
    <citation type="submission" date="2020-08" db="EMBL/GenBank/DDBJ databases">
        <title>Genomic Encyclopedia of Type Strains, Phase III (KMG-III): the genomes of soil and plant-associated and newly described type strains.</title>
        <authorList>
            <person name="Whitman W."/>
        </authorList>
    </citation>
    <scope>NUCLEOTIDE SEQUENCE [LARGE SCALE GENOMIC DNA]</scope>
    <source>
        <strain evidence="1 2">CECT 3226</strain>
    </source>
</reference>
<dbReference type="AlphaFoldDB" id="A0A7W8BT89"/>
<sequence>MADMRLPVHLTARAPEGLVYLGTGTVAQAGTEGRPRHAEHVLTDCVFRLDAPLSRPDLDRVPPPLPPPVLPGLEWLSNTRYAGRRVRSP</sequence>
<accession>A0A7W8BT89</accession>
<dbReference type="EMBL" id="JACHJE010000017">
    <property type="protein sequence ID" value="MBB5129205.1"/>
    <property type="molecule type" value="Genomic_DNA"/>
</dbReference>